<comment type="caution">
    <text evidence="4">The sequence shown here is derived from an EMBL/GenBank/DDBJ whole genome shotgun (WGS) entry which is preliminary data.</text>
</comment>
<feature type="domain" description="RING-type" evidence="3">
    <location>
        <begin position="489"/>
        <end position="537"/>
    </location>
</feature>
<dbReference type="PROSITE" id="PS50089">
    <property type="entry name" value="ZF_RING_2"/>
    <property type="match status" value="1"/>
</dbReference>
<protein>
    <recommendedName>
        <fullName evidence="3">RING-type domain-containing protein</fullName>
    </recommendedName>
</protein>
<dbReference type="EMBL" id="MU853332">
    <property type="protein sequence ID" value="KAK4117202.1"/>
    <property type="molecule type" value="Genomic_DNA"/>
</dbReference>
<feature type="compositionally biased region" description="Low complexity" evidence="2">
    <location>
        <begin position="65"/>
        <end position="116"/>
    </location>
</feature>
<reference evidence="4" key="2">
    <citation type="submission" date="2023-05" db="EMBL/GenBank/DDBJ databases">
        <authorList>
            <consortium name="Lawrence Berkeley National Laboratory"/>
            <person name="Steindorff A."/>
            <person name="Hensen N."/>
            <person name="Bonometti L."/>
            <person name="Westerberg I."/>
            <person name="Brannstrom I.O."/>
            <person name="Guillou S."/>
            <person name="Cros-Aarteil S."/>
            <person name="Calhoun S."/>
            <person name="Haridas S."/>
            <person name="Kuo A."/>
            <person name="Mondo S."/>
            <person name="Pangilinan J."/>
            <person name="Riley R."/>
            <person name="Labutti K."/>
            <person name="Andreopoulos B."/>
            <person name="Lipzen A."/>
            <person name="Chen C."/>
            <person name="Yanf M."/>
            <person name="Daum C."/>
            <person name="Ng V."/>
            <person name="Clum A."/>
            <person name="Ohm R."/>
            <person name="Martin F."/>
            <person name="Silar P."/>
            <person name="Natvig D."/>
            <person name="Lalanne C."/>
            <person name="Gautier V."/>
            <person name="Ament-Velasquez S.L."/>
            <person name="Kruys A."/>
            <person name="Hutchinson M.I."/>
            <person name="Powell A.J."/>
            <person name="Barry K."/>
            <person name="Miller A.N."/>
            <person name="Grigoriev I.V."/>
            <person name="Debuchy R."/>
            <person name="Gladieux P."/>
            <person name="Thoren M.H."/>
            <person name="Johannesson H."/>
        </authorList>
    </citation>
    <scope>NUCLEOTIDE SEQUENCE</scope>
    <source>
        <strain evidence="4">CBS 508.74</strain>
    </source>
</reference>
<keyword evidence="1" id="KW-0479">Metal-binding</keyword>
<feature type="compositionally biased region" description="Polar residues" evidence="2">
    <location>
        <begin position="259"/>
        <end position="298"/>
    </location>
</feature>
<feature type="compositionally biased region" description="Low complexity" evidence="2">
    <location>
        <begin position="237"/>
        <end position="246"/>
    </location>
</feature>
<feature type="region of interest" description="Disordered" evidence="2">
    <location>
        <begin position="137"/>
        <end position="156"/>
    </location>
</feature>
<name>A0AAN6YXC2_9PEZI</name>
<feature type="region of interest" description="Disordered" evidence="2">
    <location>
        <begin position="597"/>
        <end position="677"/>
    </location>
</feature>
<feature type="region of interest" description="Disordered" evidence="2">
    <location>
        <begin position="745"/>
        <end position="812"/>
    </location>
</feature>
<dbReference type="Pfam" id="PF13639">
    <property type="entry name" value="zf-RING_2"/>
    <property type="match status" value="1"/>
</dbReference>
<dbReference type="Proteomes" id="UP001302812">
    <property type="component" value="Unassembled WGS sequence"/>
</dbReference>
<dbReference type="InterPro" id="IPR001841">
    <property type="entry name" value="Znf_RING"/>
</dbReference>
<feature type="compositionally biased region" description="Basic and acidic residues" evidence="2">
    <location>
        <begin position="611"/>
        <end position="626"/>
    </location>
</feature>
<dbReference type="InterPro" id="IPR051571">
    <property type="entry name" value="N-CoR_corepressor"/>
</dbReference>
<feature type="compositionally biased region" description="Gly residues" evidence="2">
    <location>
        <begin position="803"/>
        <end position="812"/>
    </location>
</feature>
<dbReference type="RefSeq" id="XP_064674772.1">
    <property type="nucleotide sequence ID" value="XM_064817195.1"/>
</dbReference>
<evidence type="ECO:0000256" key="1">
    <source>
        <dbReference type="PROSITE-ProRule" id="PRU00175"/>
    </source>
</evidence>
<dbReference type="PANTHER" id="PTHR13992">
    <property type="entry name" value="NUCLEAR RECEPTOR CO-REPRESSOR RELATED NCOR"/>
    <property type="match status" value="1"/>
</dbReference>
<keyword evidence="1" id="KW-0862">Zinc</keyword>
<keyword evidence="5" id="KW-1185">Reference proteome</keyword>
<dbReference type="Gene3D" id="3.30.40.10">
    <property type="entry name" value="Zinc/RING finger domain, C3HC4 (zinc finger)"/>
    <property type="match status" value="1"/>
</dbReference>
<gene>
    <name evidence="4" type="ORF">N656DRAFT_793713</name>
</gene>
<evidence type="ECO:0000256" key="2">
    <source>
        <dbReference type="SAM" id="MobiDB-lite"/>
    </source>
</evidence>
<organism evidence="4 5">
    <name type="scientific">Canariomyces notabilis</name>
    <dbReference type="NCBI Taxonomy" id="2074819"/>
    <lineage>
        <taxon>Eukaryota</taxon>
        <taxon>Fungi</taxon>
        <taxon>Dikarya</taxon>
        <taxon>Ascomycota</taxon>
        <taxon>Pezizomycotina</taxon>
        <taxon>Sordariomycetes</taxon>
        <taxon>Sordariomycetidae</taxon>
        <taxon>Sordariales</taxon>
        <taxon>Chaetomiaceae</taxon>
        <taxon>Canariomyces</taxon>
    </lineage>
</organism>
<dbReference type="AlphaFoldDB" id="A0AAN6YXC2"/>
<dbReference type="CDD" id="cd16448">
    <property type="entry name" value="RING-H2"/>
    <property type="match status" value="1"/>
</dbReference>
<feature type="region of interest" description="Disordered" evidence="2">
    <location>
        <begin position="174"/>
        <end position="219"/>
    </location>
</feature>
<feature type="compositionally biased region" description="Pro residues" evidence="2">
    <location>
        <begin position="195"/>
        <end position="212"/>
    </location>
</feature>
<evidence type="ECO:0000313" key="5">
    <source>
        <dbReference type="Proteomes" id="UP001302812"/>
    </source>
</evidence>
<feature type="region of interest" description="Disordered" evidence="2">
    <location>
        <begin position="38"/>
        <end position="127"/>
    </location>
</feature>
<feature type="region of interest" description="Disordered" evidence="2">
    <location>
        <begin position="232"/>
        <end position="418"/>
    </location>
</feature>
<accession>A0AAN6YXC2</accession>
<dbReference type="GO" id="GO:0000785">
    <property type="term" value="C:chromatin"/>
    <property type="evidence" value="ECO:0007669"/>
    <property type="project" value="TreeGrafter"/>
</dbReference>
<dbReference type="SMART" id="SM00184">
    <property type="entry name" value="RING"/>
    <property type="match status" value="1"/>
</dbReference>
<dbReference type="InterPro" id="IPR013083">
    <property type="entry name" value="Znf_RING/FYVE/PHD"/>
</dbReference>
<feature type="compositionally biased region" description="Low complexity" evidence="2">
    <location>
        <begin position="184"/>
        <end position="193"/>
    </location>
</feature>
<evidence type="ECO:0000259" key="3">
    <source>
        <dbReference type="PROSITE" id="PS50089"/>
    </source>
</evidence>
<dbReference type="GO" id="GO:0008270">
    <property type="term" value="F:zinc ion binding"/>
    <property type="evidence" value="ECO:0007669"/>
    <property type="project" value="UniProtKB-KW"/>
</dbReference>
<keyword evidence="1" id="KW-0863">Zinc-finger</keyword>
<dbReference type="GeneID" id="89941320"/>
<sequence>MDPIEFMVQQPEAAMSQPQHFHGIQRQQHQGCPVFRVDHFPHRSSLPHPSFEHNSRPHSNNYPVPQQQPQQQQQQQQHQQQQQEQQHQEQQGQQQREQHQQQSQQSQQPAQQQQPRPQHPSLPLPHLQAQPYHQTNAHSHYDPVHSASSSWTPYQPPTAPLQWPGAFGNRLPVPDQLYFGSGPGAPAGANGPSPGSGPGPGPVQPPLIPPPQRDSWAVQLPSYRRPARFHAAVPHPNNISNNNNNSAPPVSMDGHQAGFPSQPSRGISLPSLNPNSTQSLSRPTPPTASASGELSSASVALPPVSRPPLFSAPDEFPRPPDRGAGNGAPTMTPFVPQLPRPPLFGSMEPFQRTDAAPGSSNSNAPPDSDQAMFPPHSNPAIPPVPDRRRFQNAARRLSRQINTASTQQSDYDSDDDFDQLMDDADEQALRYIEEFSVGNPQFRALTEDHVRASQILRGQMSNKRVASKKALAQLQSVDLDTLPETERTCVICYNDFGVPNPEGINEAPLRLPACKHVFGDHCIKKWFEESDSCPYCRDKVHSEPVFPPSYRAIHTMLRSSLLRSRLPPSNGALTFGDEEALARLMTQDRDAARLMAHQDRGPDGAAQRSSHTGERRSPPSEASENRRRTRARHGSFRASSSAGPLAGRPPTSHTAGGPSPPQQSPPRERVMPPGLSHWAHQFPLDPNGPLTMPMARQSVPSSQRAYFSHMNLGRPPSFFPPMESQGMTSNHMVLGSSSLNHPFNSLPYPGPSNGGPAGTASTPPSAYPGGPPQAATFSQQLPPVMALEASFTVPSTTDNGGPNAAGGEGMLQ</sequence>
<reference evidence="4" key="1">
    <citation type="journal article" date="2023" name="Mol. Phylogenet. Evol.">
        <title>Genome-scale phylogeny and comparative genomics of the fungal order Sordariales.</title>
        <authorList>
            <person name="Hensen N."/>
            <person name="Bonometti L."/>
            <person name="Westerberg I."/>
            <person name="Brannstrom I.O."/>
            <person name="Guillou S."/>
            <person name="Cros-Aarteil S."/>
            <person name="Calhoun S."/>
            <person name="Haridas S."/>
            <person name="Kuo A."/>
            <person name="Mondo S."/>
            <person name="Pangilinan J."/>
            <person name="Riley R."/>
            <person name="LaButti K."/>
            <person name="Andreopoulos B."/>
            <person name="Lipzen A."/>
            <person name="Chen C."/>
            <person name="Yan M."/>
            <person name="Daum C."/>
            <person name="Ng V."/>
            <person name="Clum A."/>
            <person name="Steindorff A."/>
            <person name="Ohm R.A."/>
            <person name="Martin F."/>
            <person name="Silar P."/>
            <person name="Natvig D.O."/>
            <person name="Lalanne C."/>
            <person name="Gautier V."/>
            <person name="Ament-Velasquez S.L."/>
            <person name="Kruys A."/>
            <person name="Hutchinson M.I."/>
            <person name="Powell A.J."/>
            <person name="Barry K."/>
            <person name="Miller A.N."/>
            <person name="Grigoriev I.V."/>
            <person name="Debuchy R."/>
            <person name="Gladieux P."/>
            <person name="Hiltunen Thoren M."/>
            <person name="Johannesson H."/>
        </authorList>
    </citation>
    <scope>NUCLEOTIDE SEQUENCE</scope>
    <source>
        <strain evidence="4">CBS 508.74</strain>
    </source>
</reference>
<dbReference type="SUPFAM" id="SSF57850">
    <property type="entry name" value="RING/U-box"/>
    <property type="match status" value="1"/>
</dbReference>
<dbReference type="PANTHER" id="PTHR13992:SF39">
    <property type="entry name" value="SMRTER, ISOFORM G"/>
    <property type="match status" value="1"/>
</dbReference>
<evidence type="ECO:0000313" key="4">
    <source>
        <dbReference type="EMBL" id="KAK4117202.1"/>
    </source>
</evidence>
<dbReference type="GO" id="GO:0006357">
    <property type="term" value="P:regulation of transcription by RNA polymerase II"/>
    <property type="evidence" value="ECO:0007669"/>
    <property type="project" value="TreeGrafter"/>
</dbReference>
<proteinExistence type="predicted"/>